<feature type="transmembrane region" description="Helical" evidence="9">
    <location>
        <begin position="126"/>
        <end position="146"/>
    </location>
</feature>
<keyword evidence="12" id="KW-1185">Reference proteome</keyword>
<dbReference type="PANTHER" id="PTHR43386:SF1">
    <property type="entry name" value="D,D-DIPEPTIDE TRANSPORT SYSTEM PERMEASE PROTEIN DDPC-RELATED"/>
    <property type="match status" value="1"/>
</dbReference>
<dbReference type="Pfam" id="PF00528">
    <property type="entry name" value="BPD_transp_1"/>
    <property type="match status" value="1"/>
</dbReference>
<comment type="subcellular location">
    <subcellularLocation>
        <location evidence="1 9">Cell membrane</location>
        <topology evidence="1 9">Multi-pass membrane protein</topology>
    </subcellularLocation>
</comment>
<sequence length="262" mass="27646">MAGGWLTLLFLATLFADLLPLAESHDPGVTILDPSLTPPNLLSANPLGTDTAALDVLGQIIYGSRVSLLIALCGAGIGCLTGGTLGILAGYFRGRVEAVTTFAAEVLLSFPPLILLMAMVTIFRPSIVNLTLVLGVLVTPAFLRLARAQTIKIASRDFVVAAHTLGAKVPRILLGEILPNVLPALIAYGFIVVGLLIVAEASLSYLGIGIPRPAPTWGNLISQGEPFLQDSPHLVLAPTLFLFLTVISANYLGQYLQKRCEL</sequence>
<name>A0A451GHE5_9RHOB</name>
<dbReference type="SUPFAM" id="SSF161098">
    <property type="entry name" value="MetI-like"/>
    <property type="match status" value="1"/>
</dbReference>
<protein>
    <submittedName>
        <fullName evidence="11">ABC transporter permease</fullName>
    </submittedName>
</protein>
<keyword evidence="5" id="KW-0571">Peptide transport</keyword>
<dbReference type="GO" id="GO:0015031">
    <property type="term" value="P:protein transport"/>
    <property type="evidence" value="ECO:0007669"/>
    <property type="project" value="UniProtKB-KW"/>
</dbReference>
<gene>
    <name evidence="11" type="ORF">EP867_16700</name>
</gene>
<dbReference type="AlphaFoldDB" id="A0A451GHE5"/>
<evidence type="ECO:0000256" key="2">
    <source>
        <dbReference type="ARBA" id="ARBA00022448"/>
    </source>
</evidence>
<evidence type="ECO:0000256" key="6">
    <source>
        <dbReference type="ARBA" id="ARBA00022927"/>
    </source>
</evidence>
<proteinExistence type="inferred from homology"/>
<keyword evidence="2 9" id="KW-0813">Transport</keyword>
<keyword evidence="8 9" id="KW-0472">Membrane</keyword>
<feature type="transmembrane region" description="Helical" evidence="9">
    <location>
        <begin position="177"/>
        <end position="199"/>
    </location>
</feature>
<keyword evidence="7 9" id="KW-1133">Transmembrane helix</keyword>
<evidence type="ECO:0000256" key="9">
    <source>
        <dbReference type="RuleBase" id="RU363032"/>
    </source>
</evidence>
<keyword evidence="6" id="KW-0653">Protein transport</keyword>
<evidence type="ECO:0000259" key="10">
    <source>
        <dbReference type="PROSITE" id="PS50928"/>
    </source>
</evidence>
<accession>A0A451GHE5</accession>
<dbReference type="InterPro" id="IPR035906">
    <property type="entry name" value="MetI-like_sf"/>
</dbReference>
<dbReference type="GO" id="GO:0055085">
    <property type="term" value="P:transmembrane transport"/>
    <property type="evidence" value="ECO:0007669"/>
    <property type="project" value="InterPro"/>
</dbReference>
<comment type="caution">
    <text evidence="11">The sequence shown here is derived from an EMBL/GenBank/DDBJ whole genome shotgun (WGS) entry which is preliminary data.</text>
</comment>
<dbReference type="EMBL" id="SBLC01000041">
    <property type="protein sequence ID" value="RWY37681.1"/>
    <property type="molecule type" value="Genomic_DNA"/>
</dbReference>
<dbReference type="Gene3D" id="1.10.3720.10">
    <property type="entry name" value="MetI-like"/>
    <property type="match status" value="1"/>
</dbReference>
<comment type="similarity">
    <text evidence="9">Belongs to the binding-protein-dependent transport system permease family.</text>
</comment>
<dbReference type="InterPro" id="IPR000515">
    <property type="entry name" value="MetI-like"/>
</dbReference>
<evidence type="ECO:0000256" key="3">
    <source>
        <dbReference type="ARBA" id="ARBA00022475"/>
    </source>
</evidence>
<keyword evidence="4 9" id="KW-0812">Transmembrane</keyword>
<organism evidence="11 12">
    <name type="scientific">Falsigemmobacter intermedius</name>
    <dbReference type="NCBI Taxonomy" id="1553448"/>
    <lineage>
        <taxon>Bacteria</taxon>
        <taxon>Pseudomonadati</taxon>
        <taxon>Pseudomonadota</taxon>
        <taxon>Alphaproteobacteria</taxon>
        <taxon>Rhodobacterales</taxon>
        <taxon>Paracoccaceae</taxon>
        <taxon>Falsigemmobacter</taxon>
    </lineage>
</organism>
<dbReference type="InterPro" id="IPR050366">
    <property type="entry name" value="BP-dependent_transpt_permease"/>
</dbReference>
<dbReference type="PANTHER" id="PTHR43386">
    <property type="entry name" value="OLIGOPEPTIDE TRANSPORT SYSTEM PERMEASE PROTEIN APPC"/>
    <property type="match status" value="1"/>
</dbReference>
<feature type="domain" description="ABC transmembrane type-1" evidence="10">
    <location>
        <begin position="64"/>
        <end position="253"/>
    </location>
</feature>
<dbReference type="Proteomes" id="UP000287168">
    <property type="component" value="Unassembled WGS sequence"/>
</dbReference>
<dbReference type="PROSITE" id="PS50928">
    <property type="entry name" value="ABC_TM1"/>
    <property type="match status" value="1"/>
</dbReference>
<evidence type="ECO:0000256" key="7">
    <source>
        <dbReference type="ARBA" id="ARBA00022989"/>
    </source>
</evidence>
<evidence type="ECO:0000313" key="11">
    <source>
        <dbReference type="EMBL" id="RWY37681.1"/>
    </source>
</evidence>
<reference evidence="11 12" key="1">
    <citation type="journal article" date="2015" name="Int. J. Syst. Evol. Microbiol.">
        <title>Gemmobacter intermedius sp. nov., isolated from a white stork (Ciconia ciconia).</title>
        <authorList>
            <person name="Kampfer P."/>
            <person name="Jerzak L."/>
            <person name="Wilharm G."/>
            <person name="Golke J."/>
            <person name="Busse H.J."/>
            <person name="Glaeser S.P."/>
        </authorList>
    </citation>
    <scope>NUCLEOTIDE SEQUENCE [LARGE SCALE GENOMIC DNA]</scope>
    <source>
        <strain evidence="11 12">119/4</strain>
    </source>
</reference>
<evidence type="ECO:0000256" key="4">
    <source>
        <dbReference type="ARBA" id="ARBA00022692"/>
    </source>
</evidence>
<evidence type="ECO:0000313" key="12">
    <source>
        <dbReference type="Proteomes" id="UP000287168"/>
    </source>
</evidence>
<dbReference type="CDD" id="cd06261">
    <property type="entry name" value="TM_PBP2"/>
    <property type="match status" value="1"/>
</dbReference>
<feature type="transmembrane region" description="Helical" evidence="9">
    <location>
        <begin position="99"/>
        <end position="120"/>
    </location>
</feature>
<evidence type="ECO:0000256" key="8">
    <source>
        <dbReference type="ARBA" id="ARBA00023136"/>
    </source>
</evidence>
<dbReference type="GO" id="GO:0005886">
    <property type="term" value="C:plasma membrane"/>
    <property type="evidence" value="ECO:0007669"/>
    <property type="project" value="UniProtKB-SubCell"/>
</dbReference>
<feature type="transmembrane region" description="Helical" evidence="9">
    <location>
        <begin position="234"/>
        <end position="253"/>
    </location>
</feature>
<evidence type="ECO:0000256" key="1">
    <source>
        <dbReference type="ARBA" id="ARBA00004651"/>
    </source>
</evidence>
<dbReference type="GO" id="GO:0015833">
    <property type="term" value="P:peptide transport"/>
    <property type="evidence" value="ECO:0007669"/>
    <property type="project" value="UniProtKB-KW"/>
</dbReference>
<evidence type="ECO:0000256" key="5">
    <source>
        <dbReference type="ARBA" id="ARBA00022856"/>
    </source>
</evidence>
<feature type="transmembrane region" description="Helical" evidence="9">
    <location>
        <begin position="66"/>
        <end position="92"/>
    </location>
</feature>
<keyword evidence="3" id="KW-1003">Cell membrane</keyword>
<dbReference type="OrthoDB" id="9766870at2"/>